<reference evidence="4" key="1">
    <citation type="submission" date="2020-07" db="EMBL/GenBank/DDBJ databases">
        <authorList>
            <person name="Lin J."/>
        </authorList>
    </citation>
    <scope>NUCLEOTIDE SEQUENCE</scope>
</reference>
<evidence type="ECO:0000313" key="4">
    <source>
        <dbReference type="EMBL" id="CAD1835300.1"/>
    </source>
</evidence>
<dbReference type="EMBL" id="LR862153">
    <property type="protein sequence ID" value="CAD1835300.1"/>
    <property type="molecule type" value="Genomic_DNA"/>
</dbReference>
<feature type="compositionally biased region" description="Basic residues" evidence="2">
    <location>
        <begin position="29"/>
        <end position="39"/>
    </location>
</feature>
<protein>
    <recommendedName>
        <fullName evidence="3">Cyanobacterial aminoacyl-tRNA synthetase CAAD domain-containing protein</fullName>
    </recommendedName>
</protein>
<evidence type="ECO:0000259" key="3">
    <source>
        <dbReference type="Pfam" id="PF14159"/>
    </source>
</evidence>
<dbReference type="PANTHER" id="PTHR33222">
    <property type="match status" value="1"/>
</dbReference>
<name>A0A6V7PX23_ANACO</name>
<comment type="subcellular location">
    <subcellularLocation>
        <location evidence="1">Membrane</location>
        <topology evidence="1">Multi-pass membrane protein</topology>
    </subcellularLocation>
</comment>
<dbReference type="GO" id="GO:0009535">
    <property type="term" value="C:chloroplast thylakoid membrane"/>
    <property type="evidence" value="ECO:0007669"/>
    <property type="project" value="TreeGrafter"/>
</dbReference>
<accession>A0A6V7PX23</accession>
<dbReference type="InterPro" id="IPR025564">
    <property type="entry name" value="CAAD_dom"/>
</dbReference>
<feature type="region of interest" description="Disordered" evidence="2">
    <location>
        <begin position="24"/>
        <end position="47"/>
    </location>
</feature>
<sequence>MASSSAAAAAAAAATCAHRSPALAGAKAPARRHAARRVRLPPLPPPRSAACPGLLQTASCGHGNARNVLAKATGESPAEATTEFPEIVKPVQELWDKLEDKYAVASLAVASIIGLWTAAGVISAIDRLPVVPGILELVGIGYTGWFAYQNLIFTPDREALIAKIKGVYENIIGSS</sequence>
<feature type="domain" description="Cyanobacterial aminoacyl-tRNA synthetase CAAD" evidence="3">
    <location>
        <begin position="91"/>
        <end position="173"/>
    </location>
</feature>
<dbReference type="PANTHER" id="PTHR33222:SF9">
    <property type="entry name" value="PROTEIN CURVATURE THYLAKOID 1B, CHLOROPLASTIC"/>
    <property type="match status" value="1"/>
</dbReference>
<dbReference type="InterPro" id="IPR033344">
    <property type="entry name" value="CURT1"/>
</dbReference>
<organism evidence="4">
    <name type="scientific">Ananas comosus var. bracteatus</name>
    <name type="common">red pineapple</name>
    <dbReference type="NCBI Taxonomy" id="296719"/>
    <lineage>
        <taxon>Eukaryota</taxon>
        <taxon>Viridiplantae</taxon>
        <taxon>Streptophyta</taxon>
        <taxon>Embryophyta</taxon>
        <taxon>Tracheophyta</taxon>
        <taxon>Spermatophyta</taxon>
        <taxon>Magnoliopsida</taxon>
        <taxon>Liliopsida</taxon>
        <taxon>Poales</taxon>
        <taxon>Bromeliaceae</taxon>
        <taxon>Bromelioideae</taxon>
        <taxon>Ananas</taxon>
    </lineage>
</organism>
<evidence type="ECO:0000256" key="1">
    <source>
        <dbReference type="ARBA" id="ARBA00004141"/>
    </source>
</evidence>
<evidence type="ECO:0000256" key="2">
    <source>
        <dbReference type="SAM" id="MobiDB-lite"/>
    </source>
</evidence>
<gene>
    <name evidence="4" type="ORF">CB5_LOCUS18511</name>
</gene>
<dbReference type="Pfam" id="PF14159">
    <property type="entry name" value="CAAD"/>
    <property type="match status" value="1"/>
</dbReference>
<dbReference type="AlphaFoldDB" id="A0A6V7PX23"/>
<proteinExistence type="predicted"/>